<evidence type="ECO:0000256" key="3">
    <source>
        <dbReference type="ARBA" id="ARBA00022801"/>
    </source>
</evidence>
<proteinExistence type="inferred from homology"/>
<name>A0AAW6P9J1_9PSED</name>
<feature type="active site" description="Proton donor" evidence="4">
    <location>
        <position position="305"/>
    </location>
</feature>
<dbReference type="GO" id="GO:0097176">
    <property type="term" value="P:epoxide metabolic process"/>
    <property type="evidence" value="ECO:0007669"/>
    <property type="project" value="TreeGrafter"/>
</dbReference>
<accession>A0AAW6P9J1</accession>
<dbReference type="AlphaFoldDB" id="A0AAW6P9J1"/>
<dbReference type="InterPro" id="IPR010497">
    <property type="entry name" value="Epoxide_hydro_N"/>
</dbReference>
<protein>
    <submittedName>
        <fullName evidence="6">Epoxide hydrolase</fullName>
    </submittedName>
</protein>
<dbReference type="RefSeq" id="WP_276214850.1">
    <property type="nucleotide sequence ID" value="NZ_JARJLR010000246.1"/>
</dbReference>
<sequence>MQLPGKAFHLHTDESALSDLYRRLDQVRWPETPSAAGWRQGSSLPYMQRLVEHWRNRFDWRAWEHRINGFEQRLVEVDGQTIHVLVEPGSGDDPLPLLLTHGWPGSFLEFIDIIEPLAHPERFGGRIEDAFTVVLPSLPGYGFSPAPKEPLGPRAIAGLWSRLATEHFGFRRYVIQGGDWGAVVGGLLARLHPQGLLAAHLNMLGCLPALGADSALTPEEGAWLARLGALQQEEGAYQQVQGTKPQSLAYALTDSPVGLAGWIVDKFQAWTLGASEEDPPFAMDWMLANLMLYWLKGINGANWLYQVARSAGDTRIAADECATVPTGFSLFPHDLIPPPPRSFLERVFDVREYRVHARGGHFPALEQGELLVADIREFFRAFR</sequence>
<feature type="active site" description="Nucleophile" evidence="4">
    <location>
        <position position="179"/>
    </location>
</feature>
<dbReference type="PRINTS" id="PR00412">
    <property type="entry name" value="EPOXHYDRLASE"/>
</dbReference>
<evidence type="ECO:0000256" key="2">
    <source>
        <dbReference type="ARBA" id="ARBA00022797"/>
    </source>
</evidence>
<keyword evidence="3 6" id="KW-0378">Hydrolase</keyword>
<dbReference type="PANTHER" id="PTHR21661">
    <property type="entry name" value="EPOXIDE HYDROLASE 1-RELATED"/>
    <property type="match status" value="1"/>
</dbReference>
<dbReference type="PANTHER" id="PTHR21661:SF35">
    <property type="entry name" value="EPOXIDE HYDROLASE"/>
    <property type="match status" value="1"/>
</dbReference>
<dbReference type="InterPro" id="IPR000639">
    <property type="entry name" value="Epox_hydrolase-like"/>
</dbReference>
<feature type="active site" description="Proton acceptor" evidence="4">
    <location>
        <position position="361"/>
    </location>
</feature>
<dbReference type="SUPFAM" id="SSF53474">
    <property type="entry name" value="alpha/beta-Hydrolases"/>
    <property type="match status" value="1"/>
</dbReference>
<evidence type="ECO:0000259" key="5">
    <source>
        <dbReference type="Pfam" id="PF06441"/>
    </source>
</evidence>
<dbReference type="GO" id="GO:0004301">
    <property type="term" value="F:epoxide hydrolase activity"/>
    <property type="evidence" value="ECO:0007669"/>
    <property type="project" value="TreeGrafter"/>
</dbReference>
<reference evidence="6" key="1">
    <citation type="submission" date="2023-03" db="EMBL/GenBank/DDBJ databases">
        <title>Draft assemblies of triclosan tolerant bacteria isolated from returned activated sludge.</title>
        <authorList>
            <person name="Van Hamelsveld S."/>
        </authorList>
    </citation>
    <scope>NUCLEOTIDE SEQUENCE</scope>
    <source>
        <strain evidence="6">GW210015_S63</strain>
    </source>
</reference>
<dbReference type="InterPro" id="IPR029058">
    <property type="entry name" value="AB_hydrolase_fold"/>
</dbReference>
<evidence type="ECO:0000313" key="6">
    <source>
        <dbReference type="EMBL" id="MDF3842996.1"/>
    </source>
</evidence>
<gene>
    <name evidence="6" type="ORF">P3W55_14890</name>
</gene>
<dbReference type="EMBL" id="JARJLR010000246">
    <property type="protein sequence ID" value="MDF3842996.1"/>
    <property type="molecule type" value="Genomic_DNA"/>
</dbReference>
<dbReference type="PIRSF" id="PIRSF001112">
    <property type="entry name" value="Epoxide_hydrolase"/>
    <property type="match status" value="1"/>
</dbReference>
<dbReference type="Gene3D" id="3.40.50.1820">
    <property type="entry name" value="alpha/beta hydrolase"/>
    <property type="match status" value="1"/>
</dbReference>
<dbReference type="Pfam" id="PF06441">
    <property type="entry name" value="EHN"/>
    <property type="match status" value="1"/>
</dbReference>
<comment type="similarity">
    <text evidence="1">Belongs to the peptidase S33 family.</text>
</comment>
<dbReference type="InterPro" id="IPR016292">
    <property type="entry name" value="Epoxide_hydrolase"/>
</dbReference>
<evidence type="ECO:0000256" key="1">
    <source>
        <dbReference type="ARBA" id="ARBA00010088"/>
    </source>
</evidence>
<evidence type="ECO:0000256" key="4">
    <source>
        <dbReference type="PIRSR" id="PIRSR001112-1"/>
    </source>
</evidence>
<feature type="domain" description="Epoxide hydrolase N-terminal" evidence="5">
    <location>
        <begin position="6"/>
        <end position="110"/>
    </location>
</feature>
<keyword evidence="2" id="KW-0058">Aromatic hydrocarbons catabolism</keyword>
<organism evidence="6 7">
    <name type="scientific">Pseudomonas citronellolis</name>
    <dbReference type="NCBI Taxonomy" id="53408"/>
    <lineage>
        <taxon>Bacteria</taxon>
        <taxon>Pseudomonadati</taxon>
        <taxon>Pseudomonadota</taxon>
        <taxon>Gammaproteobacteria</taxon>
        <taxon>Pseudomonadales</taxon>
        <taxon>Pseudomonadaceae</taxon>
        <taxon>Pseudomonas</taxon>
    </lineage>
</organism>
<dbReference type="Proteomes" id="UP001220662">
    <property type="component" value="Unassembled WGS sequence"/>
</dbReference>
<comment type="caution">
    <text evidence="6">The sequence shown here is derived from an EMBL/GenBank/DDBJ whole genome shotgun (WGS) entry which is preliminary data.</text>
</comment>
<evidence type="ECO:0000313" key="7">
    <source>
        <dbReference type="Proteomes" id="UP001220662"/>
    </source>
</evidence>